<sequence length="121" mass="14283">MVWTSHLSKCQKVYIMIKKMIIKIATKFWRIPLTVESFFFFSVDFINNSDNICNYLPASKITGKSELSQYTSSKKYFLFLERKNIFLLKESKRSSESFPVISHSSLWSMKPHNTFSIHEKP</sequence>
<dbReference type="EMBL" id="CP144699">
    <property type="protein sequence ID" value="WVZ21197.1"/>
    <property type="molecule type" value="Genomic_DNA"/>
</dbReference>
<evidence type="ECO:0000313" key="1">
    <source>
        <dbReference type="EMBL" id="WVZ21197.1"/>
    </source>
</evidence>
<dbReference type="Proteomes" id="UP001374535">
    <property type="component" value="Chromosome 2"/>
</dbReference>
<dbReference type="AlphaFoldDB" id="A0AAQ3S8A9"/>
<reference evidence="1 2" key="1">
    <citation type="journal article" date="2023" name="Life. Sci Alliance">
        <title>Evolutionary insights into 3D genome organization and epigenetic landscape of Vigna mungo.</title>
        <authorList>
            <person name="Junaid A."/>
            <person name="Singh B."/>
            <person name="Bhatia S."/>
        </authorList>
    </citation>
    <scope>NUCLEOTIDE SEQUENCE [LARGE SCALE GENOMIC DNA]</scope>
    <source>
        <strain evidence="1">Urdbean</strain>
    </source>
</reference>
<evidence type="ECO:0000313" key="2">
    <source>
        <dbReference type="Proteomes" id="UP001374535"/>
    </source>
</evidence>
<name>A0AAQ3S8A9_VIGMU</name>
<accession>A0AAQ3S8A9</accession>
<organism evidence="1 2">
    <name type="scientific">Vigna mungo</name>
    <name type="common">Black gram</name>
    <name type="synonym">Phaseolus mungo</name>
    <dbReference type="NCBI Taxonomy" id="3915"/>
    <lineage>
        <taxon>Eukaryota</taxon>
        <taxon>Viridiplantae</taxon>
        <taxon>Streptophyta</taxon>
        <taxon>Embryophyta</taxon>
        <taxon>Tracheophyta</taxon>
        <taxon>Spermatophyta</taxon>
        <taxon>Magnoliopsida</taxon>
        <taxon>eudicotyledons</taxon>
        <taxon>Gunneridae</taxon>
        <taxon>Pentapetalae</taxon>
        <taxon>rosids</taxon>
        <taxon>fabids</taxon>
        <taxon>Fabales</taxon>
        <taxon>Fabaceae</taxon>
        <taxon>Papilionoideae</taxon>
        <taxon>50 kb inversion clade</taxon>
        <taxon>NPAAA clade</taxon>
        <taxon>indigoferoid/millettioid clade</taxon>
        <taxon>Phaseoleae</taxon>
        <taxon>Vigna</taxon>
    </lineage>
</organism>
<proteinExistence type="predicted"/>
<gene>
    <name evidence="1" type="ORF">V8G54_008519</name>
</gene>
<protein>
    <submittedName>
        <fullName evidence="1">Uncharacterized protein</fullName>
    </submittedName>
</protein>
<keyword evidence="2" id="KW-1185">Reference proteome</keyword>